<feature type="transmembrane region" description="Helical" evidence="1">
    <location>
        <begin position="138"/>
        <end position="155"/>
    </location>
</feature>
<feature type="transmembrane region" description="Helical" evidence="1">
    <location>
        <begin position="176"/>
        <end position="200"/>
    </location>
</feature>
<dbReference type="AlphaFoldDB" id="A0A0A7GBD6"/>
<sequence length="345" mass="36659">MIFVSSAVYSVVSIIPAVFVGVPDEDTSLAVFPAHRMVLDGDGFAAISISAVSSFLSSLLCVPVYYIILLAGKSADVSPLTTPVLIAVTAYLILLEDDGFGGSLAKWKKRFLAAVVFLLSGVTGIISLRYFYSEGISMLFPILTGLFAFPTLVAGMNSEGIPDQRIKFVLPEFKNVLRGTVSGLFVSLFPGISSGVATAISVGRGDDEKRYIASISSANTANTILNFAILQSAGRVRSGTADAFLYFTSPENYGYLPILALSASFAAMAFSLLISVPAMGLFSRVSPSKLSRSVIAFLVLVVLYFTGFEGIAVFSVASAIGMLTLLFRVRRIHCMGAIILPAILY</sequence>
<gene>
    <name evidence="3" type="ORF">GACE_0252</name>
</gene>
<evidence type="ECO:0000256" key="1">
    <source>
        <dbReference type="SAM" id="Phobius"/>
    </source>
</evidence>
<evidence type="ECO:0000259" key="2">
    <source>
        <dbReference type="Pfam" id="PF01970"/>
    </source>
</evidence>
<feature type="domain" description="DUF112" evidence="2">
    <location>
        <begin position="8"/>
        <end position="335"/>
    </location>
</feature>
<dbReference type="KEGG" id="gac:GACE_0252"/>
<evidence type="ECO:0000313" key="4">
    <source>
        <dbReference type="Proteomes" id="UP000030624"/>
    </source>
</evidence>
<dbReference type="HOGENOM" id="CLU_043916_1_0_2"/>
<proteinExistence type="predicted"/>
<dbReference type="Pfam" id="PF01970">
    <property type="entry name" value="TctA"/>
    <property type="match status" value="1"/>
</dbReference>
<keyword evidence="1" id="KW-0472">Membrane</keyword>
<dbReference type="Proteomes" id="UP000030624">
    <property type="component" value="Chromosome"/>
</dbReference>
<name>A0A0A7GBD6_GEOAI</name>
<dbReference type="InterPro" id="IPR002823">
    <property type="entry name" value="DUF112_TM"/>
</dbReference>
<feature type="transmembrane region" description="Helical" evidence="1">
    <location>
        <begin position="6"/>
        <end position="23"/>
    </location>
</feature>
<feature type="transmembrane region" description="Helical" evidence="1">
    <location>
        <begin position="44"/>
        <end position="68"/>
    </location>
</feature>
<dbReference type="STRING" id="565033.GACE_0252"/>
<accession>A0A0A7GBD6</accession>
<feature type="transmembrane region" description="Helical" evidence="1">
    <location>
        <begin position="80"/>
        <end position="99"/>
    </location>
</feature>
<keyword evidence="1" id="KW-0812">Transmembrane</keyword>
<evidence type="ECO:0000313" key="3">
    <source>
        <dbReference type="EMBL" id="AIY89309.1"/>
    </source>
</evidence>
<feature type="transmembrane region" description="Helical" evidence="1">
    <location>
        <begin position="294"/>
        <end position="327"/>
    </location>
</feature>
<dbReference type="PANTHER" id="PTHR42204">
    <property type="entry name" value="INTEGRAL MEMBRANE PROTEIN"/>
    <property type="match status" value="1"/>
</dbReference>
<organism evidence="3 4">
    <name type="scientific">Geoglobus acetivorans</name>
    <dbReference type="NCBI Taxonomy" id="565033"/>
    <lineage>
        <taxon>Archaea</taxon>
        <taxon>Methanobacteriati</taxon>
        <taxon>Methanobacteriota</taxon>
        <taxon>Archaeoglobi</taxon>
        <taxon>Archaeoglobales</taxon>
        <taxon>Archaeoglobaceae</taxon>
        <taxon>Geoglobus</taxon>
    </lineage>
</organism>
<feature type="transmembrane region" description="Helical" evidence="1">
    <location>
        <begin position="255"/>
        <end position="282"/>
    </location>
</feature>
<reference evidence="3 4" key="1">
    <citation type="journal article" date="2015" name="Appl. Environ. Microbiol.">
        <title>The Geoglobus acetivorans genome: Fe(III) reduction, acetate utilization, autotrophic growth, and degradation of aromatic compounds in a hyperthermophilic archaeon.</title>
        <authorList>
            <person name="Mardanov A.V."/>
            <person name="Slododkina G.B."/>
            <person name="Slobodkin A.I."/>
            <person name="Beletsky A.V."/>
            <person name="Gavrilov S.N."/>
            <person name="Kublanov I.V."/>
            <person name="Bonch-Osmolovskaya E.A."/>
            <person name="Skryabin K.G."/>
            <person name="Ravin N.V."/>
        </authorList>
    </citation>
    <scope>NUCLEOTIDE SEQUENCE [LARGE SCALE GENOMIC DNA]</scope>
    <source>
        <strain evidence="3 4">SBH6</strain>
    </source>
</reference>
<dbReference type="EMBL" id="CP009552">
    <property type="protein sequence ID" value="AIY89309.1"/>
    <property type="molecule type" value="Genomic_DNA"/>
</dbReference>
<keyword evidence="1" id="KW-1133">Transmembrane helix</keyword>
<protein>
    <recommendedName>
        <fullName evidence="2">DUF112 domain-containing protein</fullName>
    </recommendedName>
</protein>
<feature type="transmembrane region" description="Helical" evidence="1">
    <location>
        <begin position="111"/>
        <end position="132"/>
    </location>
</feature>
<dbReference type="PANTHER" id="PTHR42204:SF1">
    <property type="entry name" value="INTEGRAL MEMBRANE PROTEIN"/>
    <property type="match status" value="1"/>
</dbReference>
<dbReference type="eggNOG" id="arCOG04469">
    <property type="taxonomic scope" value="Archaea"/>
</dbReference>